<proteinExistence type="predicted"/>
<feature type="domain" description="DUF6876" evidence="1">
    <location>
        <begin position="4"/>
        <end position="117"/>
    </location>
</feature>
<gene>
    <name evidence="2" type="ORF">CLV84_4284</name>
</gene>
<organism evidence="2 3">
    <name type="scientific">Neolewinella xylanilytica</name>
    <dbReference type="NCBI Taxonomy" id="1514080"/>
    <lineage>
        <taxon>Bacteria</taxon>
        <taxon>Pseudomonadati</taxon>
        <taxon>Bacteroidota</taxon>
        <taxon>Saprospiria</taxon>
        <taxon>Saprospirales</taxon>
        <taxon>Lewinellaceae</taxon>
        <taxon>Neolewinella</taxon>
    </lineage>
</organism>
<protein>
    <recommendedName>
        <fullName evidence="1">DUF6876 domain-containing protein</fullName>
    </recommendedName>
</protein>
<dbReference type="Pfam" id="PF21781">
    <property type="entry name" value="DUF6876"/>
    <property type="match status" value="1"/>
</dbReference>
<evidence type="ECO:0000259" key="1">
    <source>
        <dbReference type="Pfam" id="PF21781"/>
    </source>
</evidence>
<accession>A0A2S6HZP2</accession>
<dbReference type="InterPro" id="IPR049241">
    <property type="entry name" value="DUF6876"/>
</dbReference>
<comment type="caution">
    <text evidence="2">The sequence shown here is derived from an EMBL/GenBank/DDBJ whole genome shotgun (WGS) entry which is preliminary data.</text>
</comment>
<evidence type="ECO:0000313" key="2">
    <source>
        <dbReference type="EMBL" id="PPK83912.1"/>
    </source>
</evidence>
<evidence type="ECO:0000313" key="3">
    <source>
        <dbReference type="Proteomes" id="UP000237662"/>
    </source>
</evidence>
<keyword evidence="3" id="KW-1185">Reference proteome</keyword>
<dbReference type="EMBL" id="PTJC01000010">
    <property type="protein sequence ID" value="PPK83912.1"/>
    <property type="molecule type" value="Genomic_DNA"/>
</dbReference>
<dbReference type="AlphaFoldDB" id="A0A2S6HZP2"/>
<dbReference type="Proteomes" id="UP000237662">
    <property type="component" value="Unassembled WGS sequence"/>
</dbReference>
<reference evidence="2 3" key="1">
    <citation type="submission" date="2018-02" db="EMBL/GenBank/DDBJ databases">
        <title>Genomic Encyclopedia of Archaeal and Bacterial Type Strains, Phase II (KMG-II): from individual species to whole genera.</title>
        <authorList>
            <person name="Goeker M."/>
        </authorList>
    </citation>
    <scope>NUCLEOTIDE SEQUENCE [LARGE SCALE GENOMIC DNA]</scope>
    <source>
        <strain evidence="2 3">DSM 29526</strain>
    </source>
</reference>
<sequence>MGHLKLDLQQFTGGTSTWWRNPLHRNFSYTDGVKYVAETVGAYWLIDYVFSSQYAAQLKDQPFQVWKWSANDGKGRFVVEDGNNEVIVTYNLEFTDFPDGEVTLWFTDRTLLLPNEY</sequence>
<name>A0A2S6HZP2_9BACT</name>